<dbReference type="OrthoDB" id="8965537at2"/>
<dbReference type="RefSeq" id="WP_073110058.1">
    <property type="nucleotide sequence ID" value="NZ_FQXE01000025.1"/>
</dbReference>
<keyword evidence="3" id="KW-1185">Reference proteome</keyword>
<accession>A0A1M6BCT1</accession>
<dbReference type="AlphaFoldDB" id="A0A1M6BCT1"/>
<feature type="compositionally biased region" description="Basic residues" evidence="1">
    <location>
        <begin position="55"/>
        <end position="69"/>
    </location>
</feature>
<organism evidence="2 3">
    <name type="scientific">Pollutimonas bauzanensis</name>
    <dbReference type="NCBI Taxonomy" id="658167"/>
    <lineage>
        <taxon>Bacteria</taxon>
        <taxon>Pseudomonadati</taxon>
        <taxon>Pseudomonadota</taxon>
        <taxon>Betaproteobacteria</taxon>
        <taxon>Burkholderiales</taxon>
        <taxon>Alcaligenaceae</taxon>
        <taxon>Pollutimonas</taxon>
    </lineage>
</organism>
<gene>
    <name evidence="2" type="ORF">SAMN04488135_1253</name>
</gene>
<name>A0A1M6BCT1_9BURK</name>
<sequence>MKFKREAWRALQPPPFHEGEYEVKLDNGEVIRAVYRQEQWTQDASRFARWRGRRLKGLNKPKPPRRNLGRYRADKPKTHAPAADGAHFLARRAVSLDAPLRAYRYYLVLQGLDPARLAEVDTRWIERFLARPALAKEEIEAGRHKVDAFFNKRGGRPAPS</sequence>
<proteinExistence type="predicted"/>
<protein>
    <submittedName>
        <fullName evidence="2">Uncharacterized protein</fullName>
    </submittedName>
</protein>
<dbReference type="EMBL" id="FQXE01000025">
    <property type="protein sequence ID" value="SHI46529.1"/>
    <property type="molecule type" value="Genomic_DNA"/>
</dbReference>
<evidence type="ECO:0000313" key="3">
    <source>
        <dbReference type="Proteomes" id="UP000184226"/>
    </source>
</evidence>
<feature type="region of interest" description="Disordered" evidence="1">
    <location>
        <begin position="55"/>
        <end position="83"/>
    </location>
</feature>
<dbReference type="Proteomes" id="UP000184226">
    <property type="component" value="Unassembled WGS sequence"/>
</dbReference>
<evidence type="ECO:0000313" key="2">
    <source>
        <dbReference type="EMBL" id="SHI46529.1"/>
    </source>
</evidence>
<reference evidence="2 3" key="1">
    <citation type="submission" date="2016-11" db="EMBL/GenBank/DDBJ databases">
        <authorList>
            <person name="Jaros S."/>
            <person name="Januszkiewicz K."/>
            <person name="Wedrychowicz H."/>
        </authorList>
    </citation>
    <scope>NUCLEOTIDE SEQUENCE [LARGE SCALE GENOMIC DNA]</scope>
    <source>
        <strain evidence="2 3">CGMCC 1.10190</strain>
    </source>
</reference>
<evidence type="ECO:0000256" key="1">
    <source>
        <dbReference type="SAM" id="MobiDB-lite"/>
    </source>
</evidence>